<dbReference type="Pfam" id="PF00565">
    <property type="entry name" value="SNase"/>
    <property type="match status" value="1"/>
</dbReference>
<organism evidence="3 4">
    <name type="scientific">Allomesorhizobium camelthorni</name>
    <dbReference type="NCBI Taxonomy" id="475069"/>
    <lineage>
        <taxon>Bacteria</taxon>
        <taxon>Pseudomonadati</taxon>
        <taxon>Pseudomonadota</taxon>
        <taxon>Alphaproteobacteria</taxon>
        <taxon>Hyphomicrobiales</taxon>
        <taxon>Phyllobacteriaceae</taxon>
        <taxon>Allomesorhizobium</taxon>
    </lineage>
</organism>
<evidence type="ECO:0000313" key="4">
    <source>
        <dbReference type="Proteomes" id="UP001642900"/>
    </source>
</evidence>
<dbReference type="EMBL" id="JAAKZF010000006">
    <property type="protein sequence ID" value="NGO51104.1"/>
    <property type="molecule type" value="Genomic_DNA"/>
</dbReference>
<name>A0A6G4W962_9HYPH</name>
<sequence>MGELIRIGRRQRSRSKARRSRGRTPRSARWLIAAALLAVGVAGYAGANFLSGTGEALGFGTVLRQTTSASAATLVGRASVIDGDTIEIHRERIRFNGVDAPESSQTCEDGNAKAYRCGARAANALDEFLSASSPVRCEFVERDQYGRFVGDCFRADGTSVQEALVRSGWAMDWPRYSNGAYAGQQEAAKAERLGIWVGAFQPPWEWRAAQRGSKEAPAQIAPLVGVSSSSIPGACDIKGNISSKGERIYHLPGQEHYGRTKISTSKGERWFCSEAEARAAGWRGARR</sequence>
<feature type="region of interest" description="Disordered" evidence="1">
    <location>
        <begin position="1"/>
        <end position="23"/>
    </location>
</feature>
<dbReference type="SMART" id="SM00318">
    <property type="entry name" value="SNc"/>
    <property type="match status" value="1"/>
</dbReference>
<evidence type="ECO:0000256" key="1">
    <source>
        <dbReference type="SAM" id="MobiDB-lite"/>
    </source>
</evidence>
<keyword evidence="4" id="KW-1185">Reference proteome</keyword>
<feature type="compositionally biased region" description="Basic residues" evidence="1">
    <location>
        <begin position="7"/>
        <end position="23"/>
    </location>
</feature>
<reference evidence="3 4" key="1">
    <citation type="submission" date="2020-02" db="EMBL/GenBank/DDBJ databases">
        <title>Genome sequence of strain CCNWXJ40-4.</title>
        <authorList>
            <person name="Gao J."/>
            <person name="Sun J."/>
        </authorList>
    </citation>
    <scope>NUCLEOTIDE SEQUENCE [LARGE SCALE GENOMIC DNA]</scope>
    <source>
        <strain evidence="3 4">CCNWXJ 40-4</strain>
    </source>
</reference>
<dbReference type="AlphaFoldDB" id="A0A6G4W962"/>
<dbReference type="Proteomes" id="UP001642900">
    <property type="component" value="Unassembled WGS sequence"/>
</dbReference>
<evidence type="ECO:0000259" key="2">
    <source>
        <dbReference type="PROSITE" id="PS50830"/>
    </source>
</evidence>
<protein>
    <submittedName>
        <fullName evidence="3">Thermonuclease family protein</fullName>
    </submittedName>
</protein>
<accession>A0A6G4W962</accession>
<dbReference type="SUPFAM" id="SSF50199">
    <property type="entry name" value="Staphylococcal nuclease"/>
    <property type="match status" value="1"/>
</dbReference>
<dbReference type="Gene3D" id="2.40.50.90">
    <property type="match status" value="1"/>
</dbReference>
<comment type="caution">
    <text evidence="3">The sequence shown here is derived from an EMBL/GenBank/DDBJ whole genome shotgun (WGS) entry which is preliminary data.</text>
</comment>
<dbReference type="PROSITE" id="PS50830">
    <property type="entry name" value="TNASE_3"/>
    <property type="match status" value="1"/>
</dbReference>
<dbReference type="PANTHER" id="PTHR12302:SF26">
    <property type="entry name" value="BLR1266 PROTEIN"/>
    <property type="match status" value="1"/>
</dbReference>
<proteinExistence type="predicted"/>
<dbReference type="PANTHER" id="PTHR12302">
    <property type="entry name" value="EBNA2 BINDING PROTEIN P100"/>
    <property type="match status" value="1"/>
</dbReference>
<evidence type="ECO:0000313" key="3">
    <source>
        <dbReference type="EMBL" id="NGO51104.1"/>
    </source>
</evidence>
<dbReference type="InterPro" id="IPR016071">
    <property type="entry name" value="Staphylococal_nuclease_OB-fold"/>
</dbReference>
<dbReference type="InterPro" id="IPR035437">
    <property type="entry name" value="SNase_OB-fold_sf"/>
</dbReference>
<feature type="domain" description="TNase-like" evidence="2">
    <location>
        <begin position="80"/>
        <end position="198"/>
    </location>
</feature>
<gene>
    <name evidence="3" type="ORF">G6N73_07900</name>
</gene>